<dbReference type="PROSITE" id="PS00108">
    <property type="entry name" value="PROTEIN_KINASE_ST"/>
    <property type="match status" value="1"/>
</dbReference>
<dbReference type="PANTHER" id="PTHR24347">
    <property type="entry name" value="SERINE/THREONINE-PROTEIN KINASE"/>
    <property type="match status" value="1"/>
</dbReference>
<dbReference type="OrthoDB" id="40902at2759"/>
<gene>
    <name evidence="6" type="primary">cmk1</name>
    <name evidence="6" type="ORF">GGI25_002858</name>
</gene>
<dbReference type="InterPro" id="IPR000719">
    <property type="entry name" value="Prot_kinase_dom"/>
</dbReference>
<protein>
    <submittedName>
        <fullName evidence="6">Calcium/calmodulin-dependent protein kinase type I</fullName>
        <ecNumber evidence="6">2.7.11.17</ecNumber>
    </submittedName>
</protein>
<evidence type="ECO:0000313" key="7">
    <source>
        <dbReference type="Proteomes" id="UP001151518"/>
    </source>
</evidence>
<dbReference type="AlphaFoldDB" id="A0A9W8KY22"/>
<dbReference type="FunFam" id="3.30.200.20:FF:000042">
    <property type="entry name" value="Aurora kinase A"/>
    <property type="match status" value="1"/>
</dbReference>
<feature type="binding site" evidence="3">
    <location>
        <position position="73"/>
    </location>
    <ligand>
        <name>ATP</name>
        <dbReference type="ChEBI" id="CHEBI:30616"/>
    </ligand>
</feature>
<organism evidence="6 7">
    <name type="scientific">Coemansia spiralis</name>
    <dbReference type="NCBI Taxonomy" id="417178"/>
    <lineage>
        <taxon>Eukaryota</taxon>
        <taxon>Fungi</taxon>
        <taxon>Fungi incertae sedis</taxon>
        <taxon>Zoopagomycota</taxon>
        <taxon>Kickxellomycotina</taxon>
        <taxon>Kickxellomycetes</taxon>
        <taxon>Kickxellales</taxon>
        <taxon>Kickxellaceae</taxon>
        <taxon>Coemansia</taxon>
    </lineage>
</organism>
<dbReference type="FunFam" id="1.10.510.10:FF:000571">
    <property type="entry name" value="Maternal embryonic leucine zipper kinase"/>
    <property type="match status" value="1"/>
</dbReference>
<keyword evidence="6" id="KW-0418">Kinase</keyword>
<dbReference type="SUPFAM" id="SSF56112">
    <property type="entry name" value="Protein kinase-like (PK-like)"/>
    <property type="match status" value="1"/>
</dbReference>
<dbReference type="SMART" id="SM00220">
    <property type="entry name" value="S_TKc"/>
    <property type="match status" value="1"/>
</dbReference>
<dbReference type="InterPro" id="IPR008271">
    <property type="entry name" value="Ser/Thr_kinase_AS"/>
</dbReference>
<feature type="region of interest" description="Disordered" evidence="4">
    <location>
        <begin position="10"/>
        <end position="36"/>
    </location>
</feature>
<dbReference type="Gene3D" id="1.10.510.10">
    <property type="entry name" value="Transferase(Phosphotransferase) domain 1"/>
    <property type="match status" value="1"/>
</dbReference>
<dbReference type="PROSITE" id="PS00107">
    <property type="entry name" value="PROTEIN_KINASE_ATP"/>
    <property type="match status" value="1"/>
</dbReference>
<name>A0A9W8KY22_9FUNG</name>
<dbReference type="GO" id="GO:0005524">
    <property type="term" value="F:ATP binding"/>
    <property type="evidence" value="ECO:0007669"/>
    <property type="project" value="UniProtKB-UniRule"/>
</dbReference>
<dbReference type="EMBL" id="JANBTW010000028">
    <property type="protein sequence ID" value="KAJ2677760.1"/>
    <property type="molecule type" value="Genomic_DNA"/>
</dbReference>
<evidence type="ECO:0000256" key="3">
    <source>
        <dbReference type="PROSITE-ProRule" id="PRU10141"/>
    </source>
</evidence>
<keyword evidence="6" id="KW-0808">Transferase</keyword>
<reference evidence="6" key="1">
    <citation type="submission" date="2022-07" db="EMBL/GenBank/DDBJ databases">
        <title>Phylogenomic reconstructions and comparative analyses of Kickxellomycotina fungi.</title>
        <authorList>
            <person name="Reynolds N.K."/>
            <person name="Stajich J.E."/>
            <person name="Barry K."/>
            <person name="Grigoriev I.V."/>
            <person name="Crous P."/>
            <person name="Smith M.E."/>
        </authorList>
    </citation>
    <scope>NUCLEOTIDE SEQUENCE</scope>
    <source>
        <strain evidence="6">NRRL 3115</strain>
    </source>
</reference>
<sequence>MTTYHQVEQVQTCKKAAPMRSHGSVSKPNMSPRQPQAVTVPCKYRTGRVLGRGTYAVVKELVHIETGKRYAGKIISKANMRGHQQVIRNEISILKRLSRKHPNILNLVDYFETQNNVYLVTELCTGGELFDHIRCRSGFTEQDAASIIRQIVQAVNFLHSHGIVHRDLKTENCLVKAKDSTSVAIADFGMARILSPDTQNNTRLLTSLCGTPGYMAPEMILRLGHGKPVDMWAIGVITYFVLTSANPFHRSTPRAEMQAIIDCEYSFTPTEHWSKITPMARHFISSLLVYSPEKRMTAKQALNHPWLRGHSTHAPSPLPHTVGSANTVQTIGESISDKINTHADMFSSSSTDSDVQPAMPFPSLAKADAVQNVPLNIAIPGVAQMERPEMFATSIEHNMAKFQLNRLPCAITQMQGSEIKECPNMLHGPGFQNSVAIAQTDTLNSPTITPSNYDERSMEPEYLSTPVLSHYKQPHINGWLLTPVPSYGNCSRSSGSAVSQSNQNTKF</sequence>
<dbReference type="Pfam" id="PF00069">
    <property type="entry name" value="Pkinase"/>
    <property type="match status" value="1"/>
</dbReference>
<evidence type="ECO:0000259" key="5">
    <source>
        <dbReference type="PROSITE" id="PS50011"/>
    </source>
</evidence>
<dbReference type="Proteomes" id="UP001151518">
    <property type="component" value="Unassembled WGS sequence"/>
</dbReference>
<keyword evidence="2 3" id="KW-0067">ATP-binding</keyword>
<dbReference type="GO" id="GO:0004683">
    <property type="term" value="F:calcium/calmodulin-dependent protein kinase activity"/>
    <property type="evidence" value="ECO:0007669"/>
    <property type="project" value="UniProtKB-EC"/>
</dbReference>
<comment type="caution">
    <text evidence="6">The sequence shown here is derived from an EMBL/GenBank/DDBJ whole genome shotgun (WGS) entry which is preliminary data.</text>
</comment>
<feature type="compositionally biased region" description="Polar residues" evidence="4">
    <location>
        <begin position="23"/>
        <end position="36"/>
    </location>
</feature>
<proteinExistence type="predicted"/>
<evidence type="ECO:0000313" key="6">
    <source>
        <dbReference type="EMBL" id="KAJ2677760.1"/>
    </source>
</evidence>
<feature type="domain" description="Protein kinase" evidence="5">
    <location>
        <begin position="44"/>
        <end position="307"/>
    </location>
</feature>
<dbReference type="Gene3D" id="3.30.200.20">
    <property type="entry name" value="Phosphorylase Kinase, domain 1"/>
    <property type="match status" value="1"/>
</dbReference>
<dbReference type="EC" id="2.7.11.17" evidence="6"/>
<dbReference type="PROSITE" id="PS50011">
    <property type="entry name" value="PROTEIN_KINASE_DOM"/>
    <property type="match status" value="1"/>
</dbReference>
<evidence type="ECO:0000256" key="1">
    <source>
        <dbReference type="ARBA" id="ARBA00022741"/>
    </source>
</evidence>
<dbReference type="InterPro" id="IPR011009">
    <property type="entry name" value="Kinase-like_dom_sf"/>
</dbReference>
<accession>A0A9W8KY22</accession>
<dbReference type="InterPro" id="IPR017441">
    <property type="entry name" value="Protein_kinase_ATP_BS"/>
</dbReference>
<evidence type="ECO:0000256" key="4">
    <source>
        <dbReference type="SAM" id="MobiDB-lite"/>
    </source>
</evidence>
<keyword evidence="1 3" id="KW-0547">Nucleotide-binding</keyword>
<evidence type="ECO:0000256" key="2">
    <source>
        <dbReference type="ARBA" id="ARBA00022840"/>
    </source>
</evidence>
<dbReference type="CDD" id="cd05117">
    <property type="entry name" value="STKc_CAMK"/>
    <property type="match status" value="1"/>
</dbReference>